<keyword evidence="2" id="KW-1133">Transmembrane helix</keyword>
<dbReference type="Gene3D" id="2.120.10.30">
    <property type="entry name" value="TolB, C-terminal domain"/>
    <property type="match status" value="1"/>
</dbReference>
<evidence type="ECO:0000313" key="5">
    <source>
        <dbReference type="EMBL" id="EFC49633.1"/>
    </source>
</evidence>
<dbReference type="GO" id="GO:0016787">
    <property type="term" value="F:hydrolase activity"/>
    <property type="evidence" value="ECO:0007669"/>
    <property type="project" value="UniProtKB-KW"/>
</dbReference>
<feature type="domain" description="Strictosidine synthase conserved region" evidence="4">
    <location>
        <begin position="691"/>
        <end position="763"/>
    </location>
</feature>
<dbReference type="Gene3D" id="3.90.850.10">
    <property type="entry name" value="Fumarylacetoacetase-like, C-terminal domain"/>
    <property type="match status" value="1"/>
</dbReference>
<dbReference type="VEuPathDB" id="AmoebaDB:NAEGRDRAFT_78124"/>
<dbReference type="Proteomes" id="UP000006671">
    <property type="component" value="Unassembled WGS sequence"/>
</dbReference>
<comment type="similarity">
    <text evidence="1">Belongs to the FAH family.</text>
</comment>
<feature type="transmembrane region" description="Helical" evidence="2">
    <location>
        <begin position="489"/>
        <end position="510"/>
    </location>
</feature>
<evidence type="ECO:0000256" key="2">
    <source>
        <dbReference type="SAM" id="Phobius"/>
    </source>
</evidence>
<dbReference type="Pfam" id="PF03088">
    <property type="entry name" value="Str_synth"/>
    <property type="match status" value="1"/>
</dbReference>
<dbReference type="EMBL" id="GG738847">
    <property type="protein sequence ID" value="EFC49633.1"/>
    <property type="molecule type" value="Genomic_DNA"/>
</dbReference>
<dbReference type="PANTHER" id="PTHR43211">
    <property type="entry name" value="FUMARYLACETOACETATE HYDROLASE"/>
    <property type="match status" value="1"/>
</dbReference>
<dbReference type="SUPFAM" id="SSF63829">
    <property type="entry name" value="Calcium-dependent phosphotriesterase"/>
    <property type="match status" value="1"/>
</dbReference>
<name>D2V152_NAEGR</name>
<protein>
    <submittedName>
        <fullName evidence="5">Fumarylacetoacetate hydrolase</fullName>
    </submittedName>
</protein>
<dbReference type="InterPro" id="IPR011042">
    <property type="entry name" value="6-blade_b-propeller_TolB-like"/>
</dbReference>
<dbReference type="InParanoid" id="D2V152"/>
<dbReference type="AlphaFoldDB" id="D2V152"/>
<dbReference type="PANTHER" id="PTHR43211:SF1">
    <property type="entry name" value="BLL6422 PROTEIN"/>
    <property type="match status" value="1"/>
</dbReference>
<feature type="domain" description="Fumarylacetoacetase-like C-terminal" evidence="3">
    <location>
        <begin position="265"/>
        <end position="463"/>
    </location>
</feature>
<keyword evidence="2" id="KW-0472">Membrane</keyword>
<sequence>MRLKVVKRIVSSSASGSSPTLRKYSSSGSIKLSTTTISSASSSSSVGANTIVGSYSSSADHHQELFICFYHETTERWIVLTDLINHLSTMSIFWNDSQSMDEPPSPSKILSSGCMGHHKDHLELIKSSMEKNSRIGSDMCEFLKFYKEHGDQIKAFLLHCPELTIELKDLLRKNKHRDMFIDGTEFSDAKTSTDVASDCPYQDLLPFKPKSFRDASLWLSHNIRAARGLAKMTLPLAYYSVIFPFENIFPRITFPVFNPSKSFFDHPIFYIGNPLTMYGNGAEIPYPHFCKNLDYELEVGAYLIKQIRNASAEEAENAIGGFVLLNDFSDRSNQFREMDRFGPYKCKSFGTGLGTVVVTPDELRDEWKNGVQGQVLINGKKVAQSDRVTLINNGVDKQYGEAPYYTFGETIAYISSSETIYPGELVGSGTLPNLAGIENDISLKEGDSVTLSMEPFGKLTHKIGQKEEIPENHWRSTQKRARRTKPTSACLTFLMYLCFFLSILIGFLFYTPPSVDTPQWDVPKSVPFDKLSAPIYNIQHSLNLDPLYSKGFYSSPESTLIRNGYLYSGLSDGTISRVKVLARKSTSGSTEFDFGTPEIVISMRVLGKEPITLEECRIGKKESENKCGRPLQLKFDGRGALYVADAVFGLVKVYSKNSEDIETKGGSLASDLQVDRLANIPFANTLVIQEPYIYITMTSSKFGRNEHILEVLDGGGNGALFRYDMRNGATETLINELHFPNGMVFYKNSLYFAELTRYRITRYELTTRKVTVHMDNLSCIPDNFSFITKNEKPHVWIGCSGPRIPFLDFLHKNPIAAKQLSKIKAIMEPILSFIRKPIGHALQVNLEDKKVSRVLQDLSGKHFHLISEVIAANLVPSNNSEWPLQFEEAHEDSPSQNYYIIGNVNYGAKLSIVNPVESE</sequence>
<accession>D2V152</accession>
<dbReference type="eggNOG" id="KOG1535">
    <property type="taxonomic scope" value="Eukaryota"/>
</dbReference>
<dbReference type="STRING" id="5762.D2V152"/>
<dbReference type="SUPFAM" id="SSF56529">
    <property type="entry name" value="FAH"/>
    <property type="match status" value="1"/>
</dbReference>
<dbReference type="KEGG" id="ngr:NAEGRDRAFT_78124"/>
<keyword evidence="5" id="KW-0378">Hydrolase</keyword>
<dbReference type="InterPro" id="IPR011234">
    <property type="entry name" value="Fumarylacetoacetase-like_C"/>
</dbReference>
<organism evidence="6">
    <name type="scientific">Naegleria gruberi</name>
    <name type="common">Amoeba</name>
    <dbReference type="NCBI Taxonomy" id="5762"/>
    <lineage>
        <taxon>Eukaryota</taxon>
        <taxon>Discoba</taxon>
        <taxon>Heterolobosea</taxon>
        <taxon>Tetramitia</taxon>
        <taxon>Eutetramitia</taxon>
        <taxon>Vahlkampfiidae</taxon>
        <taxon>Naegleria</taxon>
    </lineage>
</organism>
<evidence type="ECO:0000256" key="1">
    <source>
        <dbReference type="ARBA" id="ARBA00010211"/>
    </source>
</evidence>
<dbReference type="InterPro" id="IPR036663">
    <property type="entry name" value="Fumarylacetoacetase_C_sf"/>
</dbReference>
<dbReference type="Pfam" id="PF01557">
    <property type="entry name" value="FAA_hydrolase"/>
    <property type="match status" value="1"/>
</dbReference>
<dbReference type="GeneID" id="8856446"/>
<dbReference type="OrthoDB" id="411064at2759"/>
<proteinExistence type="inferred from homology"/>
<keyword evidence="6" id="KW-1185">Reference proteome</keyword>
<reference evidence="5 6" key="1">
    <citation type="journal article" date="2010" name="Cell">
        <title>The genome of Naegleria gruberi illuminates early eukaryotic versatility.</title>
        <authorList>
            <person name="Fritz-Laylin L.K."/>
            <person name="Prochnik S.E."/>
            <person name="Ginger M.L."/>
            <person name="Dacks J.B."/>
            <person name="Carpenter M.L."/>
            <person name="Field M.C."/>
            <person name="Kuo A."/>
            <person name="Paredez A."/>
            <person name="Chapman J."/>
            <person name="Pham J."/>
            <person name="Shu S."/>
            <person name="Neupane R."/>
            <person name="Cipriano M."/>
            <person name="Mancuso J."/>
            <person name="Tu H."/>
            <person name="Salamov A."/>
            <person name="Lindquist E."/>
            <person name="Shapiro H."/>
            <person name="Lucas S."/>
            <person name="Grigoriev I.V."/>
            <person name="Cande W.Z."/>
            <person name="Fulton C."/>
            <person name="Rokhsar D.S."/>
            <person name="Dawson S.C."/>
        </authorList>
    </citation>
    <scope>NUCLEOTIDE SEQUENCE [LARGE SCALE GENOMIC DNA]</scope>
    <source>
        <strain evidence="5 6">NEG-M</strain>
    </source>
</reference>
<gene>
    <name evidence="5" type="ORF">NAEGRDRAFT_78124</name>
</gene>
<evidence type="ECO:0000259" key="3">
    <source>
        <dbReference type="Pfam" id="PF01557"/>
    </source>
</evidence>
<keyword evidence="2" id="KW-0812">Transmembrane</keyword>
<evidence type="ECO:0000259" key="4">
    <source>
        <dbReference type="Pfam" id="PF03088"/>
    </source>
</evidence>
<dbReference type="eggNOG" id="KOG1520">
    <property type="taxonomic scope" value="Eukaryota"/>
</dbReference>
<dbReference type="InterPro" id="IPR018119">
    <property type="entry name" value="Strictosidine_synth_cons-reg"/>
</dbReference>
<evidence type="ECO:0000313" key="6">
    <source>
        <dbReference type="Proteomes" id="UP000006671"/>
    </source>
</evidence>
<dbReference type="RefSeq" id="XP_002682377.1">
    <property type="nucleotide sequence ID" value="XM_002682331.1"/>
</dbReference>